<dbReference type="EMBL" id="JAACNO010001230">
    <property type="protein sequence ID" value="KAF4141952.1"/>
    <property type="molecule type" value="Genomic_DNA"/>
</dbReference>
<feature type="compositionally biased region" description="Polar residues" evidence="1">
    <location>
        <begin position="40"/>
        <end position="61"/>
    </location>
</feature>
<feature type="region of interest" description="Disordered" evidence="1">
    <location>
        <begin position="1"/>
        <end position="86"/>
    </location>
</feature>
<dbReference type="AlphaFoldDB" id="A0A8S9URH1"/>
<organism evidence="2 3">
    <name type="scientific">Phytophthora infestans</name>
    <name type="common">Potato late blight agent</name>
    <name type="synonym">Botrytis infestans</name>
    <dbReference type="NCBI Taxonomy" id="4787"/>
    <lineage>
        <taxon>Eukaryota</taxon>
        <taxon>Sar</taxon>
        <taxon>Stramenopiles</taxon>
        <taxon>Oomycota</taxon>
        <taxon>Peronosporomycetes</taxon>
        <taxon>Peronosporales</taxon>
        <taxon>Peronosporaceae</taxon>
        <taxon>Phytophthora</taxon>
    </lineage>
</organism>
<dbReference type="Proteomes" id="UP000704712">
    <property type="component" value="Unassembled WGS sequence"/>
</dbReference>
<feature type="compositionally biased region" description="Low complexity" evidence="1">
    <location>
        <begin position="19"/>
        <end position="39"/>
    </location>
</feature>
<evidence type="ECO:0000256" key="1">
    <source>
        <dbReference type="SAM" id="MobiDB-lite"/>
    </source>
</evidence>
<gene>
    <name evidence="2" type="ORF">GN958_ATG08841</name>
</gene>
<sequence length="246" mass="26646">MTEAALAPTVSLMSRRRASASSTQQAKAAASRGSDAALSETTQRSKSSGGTVNSENVSESGNAARGEAKAGGGTPAIDQNHPDNLCRYPNKRCYDKRAVKNNGELHKFCDKHRDWANRYQRKLEQKLKEKRIQSQLRAFQAQQEQAQAQAQVQSQMTSVQGLRHSPINVGGALTSNSLVRPYPGLEAYGAALTGNTTLAQVQPAVVAPLSSGNGNLTQGEDEYEPYQQPVQLQSEDLDCLDLLFEQ</sequence>
<proteinExistence type="predicted"/>
<evidence type="ECO:0000313" key="3">
    <source>
        <dbReference type="Proteomes" id="UP000704712"/>
    </source>
</evidence>
<accession>A0A8S9URH1</accession>
<evidence type="ECO:0000313" key="2">
    <source>
        <dbReference type="EMBL" id="KAF4141952.1"/>
    </source>
</evidence>
<comment type="caution">
    <text evidence="2">The sequence shown here is derived from an EMBL/GenBank/DDBJ whole genome shotgun (WGS) entry which is preliminary data.</text>
</comment>
<protein>
    <submittedName>
        <fullName evidence="2">Uncharacterized protein</fullName>
    </submittedName>
</protein>
<reference evidence="2" key="1">
    <citation type="submission" date="2020-03" db="EMBL/GenBank/DDBJ databases">
        <title>Hybrid Assembly of Korean Phytophthora infestans isolates.</title>
        <authorList>
            <person name="Prokchorchik M."/>
            <person name="Lee Y."/>
            <person name="Seo J."/>
            <person name="Cho J.-H."/>
            <person name="Park Y.-E."/>
            <person name="Jang D.-C."/>
            <person name="Im J.-S."/>
            <person name="Choi J.-G."/>
            <person name="Park H.-J."/>
            <person name="Lee G.-B."/>
            <person name="Lee Y.-G."/>
            <person name="Hong S.-Y."/>
            <person name="Cho K."/>
            <person name="Sohn K.H."/>
        </authorList>
    </citation>
    <scope>NUCLEOTIDE SEQUENCE</scope>
    <source>
        <strain evidence="2">KR_2_A2</strain>
    </source>
</reference>
<name>A0A8S9URH1_PHYIN</name>